<dbReference type="EMBL" id="JBHUDC010000003">
    <property type="protein sequence ID" value="MFD1513041.1"/>
    <property type="molecule type" value="Genomic_DNA"/>
</dbReference>
<dbReference type="RefSeq" id="WP_250873013.1">
    <property type="nucleotide sequence ID" value="NZ_JALXFV010000003.1"/>
</dbReference>
<gene>
    <name evidence="2" type="ORF">ACFSBT_07080</name>
</gene>
<accession>A0ABD6ATK6</accession>
<keyword evidence="3" id="KW-1185">Reference proteome</keyword>
<protein>
    <submittedName>
        <fullName evidence="2">Uncharacterized protein</fullName>
    </submittedName>
</protein>
<feature type="region of interest" description="Disordered" evidence="1">
    <location>
        <begin position="1"/>
        <end position="39"/>
    </location>
</feature>
<dbReference type="AlphaFoldDB" id="A0ABD6ATK6"/>
<dbReference type="Proteomes" id="UP001597187">
    <property type="component" value="Unassembled WGS sequence"/>
</dbReference>
<proteinExistence type="predicted"/>
<comment type="caution">
    <text evidence="2">The sequence shown here is derived from an EMBL/GenBank/DDBJ whole genome shotgun (WGS) entry which is preliminary data.</text>
</comment>
<sequence>MTEQRSESRESGRGESRTERDEDEEIDTSHLDGLEDGCGCAEVMDHLSEQREE</sequence>
<feature type="compositionally biased region" description="Basic and acidic residues" evidence="1">
    <location>
        <begin position="1"/>
        <end position="20"/>
    </location>
</feature>
<evidence type="ECO:0000256" key="1">
    <source>
        <dbReference type="SAM" id="MobiDB-lite"/>
    </source>
</evidence>
<name>A0ABD6ATK6_9EURY</name>
<organism evidence="2 3">
    <name type="scientific">Halomarina rubra</name>
    <dbReference type="NCBI Taxonomy" id="2071873"/>
    <lineage>
        <taxon>Archaea</taxon>
        <taxon>Methanobacteriati</taxon>
        <taxon>Methanobacteriota</taxon>
        <taxon>Stenosarchaea group</taxon>
        <taxon>Halobacteria</taxon>
        <taxon>Halobacteriales</taxon>
        <taxon>Natronomonadaceae</taxon>
        <taxon>Halomarina</taxon>
    </lineage>
</organism>
<evidence type="ECO:0000313" key="3">
    <source>
        <dbReference type="Proteomes" id="UP001597187"/>
    </source>
</evidence>
<evidence type="ECO:0000313" key="2">
    <source>
        <dbReference type="EMBL" id="MFD1513041.1"/>
    </source>
</evidence>
<reference evidence="2 3" key="1">
    <citation type="journal article" date="2019" name="Int. J. Syst. Evol. Microbiol.">
        <title>The Global Catalogue of Microorganisms (GCM) 10K type strain sequencing project: providing services to taxonomists for standard genome sequencing and annotation.</title>
        <authorList>
            <consortium name="The Broad Institute Genomics Platform"/>
            <consortium name="The Broad Institute Genome Sequencing Center for Infectious Disease"/>
            <person name="Wu L."/>
            <person name="Ma J."/>
        </authorList>
    </citation>
    <scope>NUCLEOTIDE SEQUENCE [LARGE SCALE GENOMIC DNA]</scope>
    <source>
        <strain evidence="2 3">CGMCC 1.12563</strain>
    </source>
</reference>